<dbReference type="SMART" id="SM00220">
    <property type="entry name" value="S_TKc"/>
    <property type="match status" value="1"/>
</dbReference>
<dbReference type="SUPFAM" id="SSF56112">
    <property type="entry name" value="Protein kinase-like (PK-like)"/>
    <property type="match status" value="1"/>
</dbReference>
<dbReference type="PANTHER" id="PTHR24166">
    <property type="entry name" value="ROLLING PEBBLES, ISOFORM B"/>
    <property type="match status" value="1"/>
</dbReference>
<feature type="repeat" description="ANK" evidence="3">
    <location>
        <begin position="682"/>
        <end position="714"/>
    </location>
</feature>
<dbReference type="InterPro" id="IPR011009">
    <property type="entry name" value="Kinase-like_dom_sf"/>
</dbReference>
<dbReference type="InterPro" id="IPR008271">
    <property type="entry name" value="Ser/Thr_kinase_AS"/>
</dbReference>
<feature type="domain" description="Protein kinase" evidence="5">
    <location>
        <begin position="165"/>
        <end position="506"/>
    </location>
</feature>
<dbReference type="PROSITE" id="PS50011">
    <property type="entry name" value="PROTEIN_KINASE_DOM"/>
    <property type="match status" value="1"/>
</dbReference>
<dbReference type="Pfam" id="PF12796">
    <property type="entry name" value="Ank_2"/>
    <property type="match status" value="1"/>
</dbReference>
<proteinExistence type="predicted"/>
<evidence type="ECO:0000256" key="3">
    <source>
        <dbReference type="PROSITE-ProRule" id="PRU00023"/>
    </source>
</evidence>
<dbReference type="Gene3D" id="1.25.40.20">
    <property type="entry name" value="Ankyrin repeat-containing domain"/>
    <property type="match status" value="1"/>
</dbReference>
<dbReference type="GO" id="GO:0004672">
    <property type="term" value="F:protein kinase activity"/>
    <property type="evidence" value="ECO:0007669"/>
    <property type="project" value="InterPro"/>
</dbReference>
<evidence type="ECO:0000313" key="6">
    <source>
        <dbReference type="EMBL" id="KAF9892109.1"/>
    </source>
</evidence>
<dbReference type="CDD" id="cd00180">
    <property type="entry name" value="PKc"/>
    <property type="match status" value="1"/>
</dbReference>
<evidence type="ECO:0000256" key="4">
    <source>
        <dbReference type="SAM" id="MobiDB-lite"/>
    </source>
</evidence>
<dbReference type="Gene3D" id="1.10.510.10">
    <property type="entry name" value="Transferase(Phosphotransferase) domain 1"/>
    <property type="match status" value="1"/>
</dbReference>
<dbReference type="SUPFAM" id="SSF48403">
    <property type="entry name" value="Ankyrin repeat"/>
    <property type="match status" value="1"/>
</dbReference>
<keyword evidence="7" id="KW-1185">Reference proteome</keyword>
<dbReference type="PROSITE" id="PS50297">
    <property type="entry name" value="ANK_REP_REGION"/>
    <property type="match status" value="2"/>
</dbReference>
<dbReference type="Pfam" id="PF00069">
    <property type="entry name" value="Pkinase"/>
    <property type="match status" value="1"/>
</dbReference>
<dbReference type="GO" id="GO:0005524">
    <property type="term" value="F:ATP binding"/>
    <property type="evidence" value="ECO:0007669"/>
    <property type="project" value="InterPro"/>
</dbReference>
<feature type="repeat" description="ANK" evidence="3">
    <location>
        <begin position="649"/>
        <end position="681"/>
    </location>
</feature>
<name>A0AAD4GVV9_ASPNN</name>
<reference evidence="6" key="1">
    <citation type="journal article" date="2019" name="Beilstein J. Org. Chem.">
        <title>Nanangenines: drimane sesquiterpenoids as the dominant metabolite cohort of a novel Australian fungus, Aspergillus nanangensis.</title>
        <authorList>
            <person name="Lacey H.J."/>
            <person name="Gilchrist C.L.M."/>
            <person name="Crombie A."/>
            <person name="Kalaitzis J.A."/>
            <person name="Vuong D."/>
            <person name="Rutledge P.J."/>
            <person name="Turner P."/>
            <person name="Pitt J.I."/>
            <person name="Lacey E."/>
            <person name="Chooi Y.H."/>
            <person name="Piggott A.M."/>
        </authorList>
    </citation>
    <scope>NUCLEOTIDE SEQUENCE</scope>
    <source>
        <strain evidence="6">MST-FP2251</strain>
    </source>
</reference>
<sequence>MRNMDLLRPGRRRSTDIQTAIRDEFRDAIQRRNALLEKFIPRESLERIWNSERFTALLHNLRLGVDRVSLQQDFLQTVSLLIQINWDGWGRFHEIFVQHLDRHGNRDRTDANIPEYTLEMLERPDFLGPVYGDKFLEMQYTFCPIDIREGGNVIRSREWRLPFLEGRSEVLGSGGYGHVTKEVIPRSHFIPSKGVSSVWSPSSQDEVPVARKVFISKGDFHKETWNLDRIRDSLAKHDRVVLHLATVAVGNEFNLLFPPANMDLEKFLQGVYLKPEDCDMSELIEEAARLAGALEHLHDRLGDGYPLRFCHRDLKPSNILVYRDDHPGDLHSHSPVGKWKITDFGLSVITRRETRPRPFEDFVTNTPIQSMRVVAGTYQAPEVCDGRGSGSESDVWSFGCILVRILAFKLDGIDGLRALDLRRGTGIDGESPYENDYFCRGSPLVLNPHIQDWIQNLPNRYRHDPQAQDFLICARDMLFAILQIEKPMRPVASKVTEMLQQLKATLPNPDAPEVLREIRSPTLPLPLPLALALPHPHPVTPESSVGSLTQRNSINSNSVSSSSSHPSSHRRPSEPTYAGPTATPKILVDTIKRGNANEVRTLLSGKVDVEQAYDKERPLVHAIRGNSQTIVRVLLDHAPSLDVESHDRDGNTPLRLAVLHDNKPIVEMLLEAQAHVDGESKHGMTALMAAARQGNEEILGLLLSKGADPMIYSDEGSMCLHYAMTLGQQQSSSACCDSGAAIIHLLRARLGTVDIPKQGSNEEMPFLTLVKNFVDTSFWWAKFYALLEGGVETGGADIDKADKNGLTPLCYAVEEQYPSLTKALLQNNASQDNLPSLDHLRSDMVRVIQRFRRPGLRRGSQGSSESRFSIHKFSKNWRKPK</sequence>
<evidence type="ECO:0000313" key="7">
    <source>
        <dbReference type="Proteomes" id="UP001194746"/>
    </source>
</evidence>
<dbReference type="AlphaFoldDB" id="A0AAD4GVV9"/>
<dbReference type="InterPro" id="IPR000719">
    <property type="entry name" value="Prot_kinase_dom"/>
</dbReference>
<dbReference type="InterPro" id="IPR036770">
    <property type="entry name" value="Ankyrin_rpt-contain_sf"/>
</dbReference>
<dbReference type="PANTHER" id="PTHR24166:SF48">
    <property type="entry name" value="PROTEIN VAPYRIN"/>
    <property type="match status" value="1"/>
</dbReference>
<feature type="region of interest" description="Disordered" evidence="4">
    <location>
        <begin position="538"/>
        <end position="585"/>
    </location>
</feature>
<keyword evidence="2 3" id="KW-0040">ANK repeat</keyword>
<dbReference type="Proteomes" id="UP001194746">
    <property type="component" value="Unassembled WGS sequence"/>
</dbReference>
<gene>
    <name evidence="6" type="ORF">FE257_002515</name>
</gene>
<evidence type="ECO:0000256" key="1">
    <source>
        <dbReference type="ARBA" id="ARBA00022737"/>
    </source>
</evidence>
<feature type="compositionally biased region" description="Polar residues" evidence="4">
    <location>
        <begin position="541"/>
        <end position="550"/>
    </location>
</feature>
<dbReference type="Pfam" id="PF00023">
    <property type="entry name" value="Ank"/>
    <property type="match status" value="1"/>
</dbReference>
<dbReference type="SMART" id="SM00248">
    <property type="entry name" value="ANK"/>
    <property type="match status" value="4"/>
</dbReference>
<accession>A0AAD4GVV9</accession>
<feature type="compositionally biased region" description="Low complexity" evidence="4">
    <location>
        <begin position="551"/>
        <end position="566"/>
    </location>
</feature>
<evidence type="ECO:0000259" key="5">
    <source>
        <dbReference type="PROSITE" id="PS50011"/>
    </source>
</evidence>
<dbReference type="InterPro" id="IPR050889">
    <property type="entry name" value="Dendritic_Spine_Reg/Scaffold"/>
</dbReference>
<protein>
    <recommendedName>
        <fullName evidence="5">Protein kinase domain-containing protein</fullName>
    </recommendedName>
</protein>
<dbReference type="EMBL" id="VCAU01000014">
    <property type="protein sequence ID" value="KAF9892109.1"/>
    <property type="molecule type" value="Genomic_DNA"/>
</dbReference>
<reference evidence="6" key="2">
    <citation type="submission" date="2020-02" db="EMBL/GenBank/DDBJ databases">
        <authorList>
            <person name="Gilchrist C.L.M."/>
            <person name="Chooi Y.-H."/>
        </authorList>
    </citation>
    <scope>NUCLEOTIDE SEQUENCE</scope>
    <source>
        <strain evidence="6">MST-FP2251</strain>
    </source>
</reference>
<dbReference type="InterPro" id="IPR002110">
    <property type="entry name" value="Ankyrin_rpt"/>
</dbReference>
<dbReference type="PROSITE" id="PS50088">
    <property type="entry name" value="ANK_REPEAT"/>
    <property type="match status" value="2"/>
</dbReference>
<organism evidence="6 7">
    <name type="scientific">Aspergillus nanangensis</name>
    <dbReference type="NCBI Taxonomy" id="2582783"/>
    <lineage>
        <taxon>Eukaryota</taxon>
        <taxon>Fungi</taxon>
        <taxon>Dikarya</taxon>
        <taxon>Ascomycota</taxon>
        <taxon>Pezizomycotina</taxon>
        <taxon>Eurotiomycetes</taxon>
        <taxon>Eurotiomycetidae</taxon>
        <taxon>Eurotiales</taxon>
        <taxon>Aspergillaceae</taxon>
        <taxon>Aspergillus</taxon>
        <taxon>Aspergillus subgen. Circumdati</taxon>
    </lineage>
</organism>
<evidence type="ECO:0000256" key="2">
    <source>
        <dbReference type="ARBA" id="ARBA00023043"/>
    </source>
</evidence>
<comment type="caution">
    <text evidence="6">The sequence shown here is derived from an EMBL/GenBank/DDBJ whole genome shotgun (WGS) entry which is preliminary data.</text>
</comment>
<dbReference type="PROSITE" id="PS00108">
    <property type="entry name" value="PROTEIN_KINASE_ST"/>
    <property type="match status" value="1"/>
</dbReference>
<keyword evidence="1" id="KW-0677">Repeat</keyword>